<accession>A0AAV0V1W0</accession>
<feature type="compositionally biased region" description="Low complexity" evidence="1">
    <location>
        <begin position="59"/>
        <end position="75"/>
    </location>
</feature>
<feature type="compositionally biased region" description="Low complexity" evidence="1">
    <location>
        <begin position="28"/>
        <end position="37"/>
    </location>
</feature>
<feature type="compositionally biased region" description="Basic and acidic residues" evidence="1">
    <location>
        <begin position="213"/>
        <end position="225"/>
    </location>
</feature>
<organism evidence="2 3">
    <name type="scientific">Peronospora destructor</name>
    <dbReference type="NCBI Taxonomy" id="86335"/>
    <lineage>
        <taxon>Eukaryota</taxon>
        <taxon>Sar</taxon>
        <taxon>Stramenopiles</taxon>
        <taxon>Oomycota</taxon>
        <taxon>Peronosporomycetes</taxon>
        <taxon>Peronosporales</taxon>
        <taxon>Peronosporaceae</taxon>
        <taxon>Peronospora</taxon>
    </lineage>
</organism>
<evidence type="ECO:0000313" key="2">
    <source>
        <dbReference type="EMBL" id="CAI5743159.1"/>
    </source>
</evidence>
<dbReference type="EMBL" id="CANTFM010001837">
    <property type="protein sequence ID" value="CAI5743159.1"/>
    <property type="molecule type" value="Genomic_DNA"/>
</dbReference>
<proteinExistence type="predicted"/>
<comment type="caution">
    <text evidence="2">The sequence shown here is derived from an EMBL/GenBank/DDBJ whole genome shotgun (WGS) entry which is preliminary data.</text>
</comment>
<sequence>MADDSFRASSPEPAEATPARRRHIQIKSSSSSASRGSMDCRFIETGHSPAYTSQSQQWRDSSSPRSRFPRPYTSRSGGGHGSYFKRQSMSYEGARATASYQRDRAFSRSRGRSVSRSPKSPPRSRSRSRSRSFSPRGHRTFVNWEQGGRSARTGQYVYGREGRGNQYDSRQCGRERDTWPRGGGRGGGRCPNYQRGNRFYPKEVRYKTAAITPRDRSISWERGSNDDSASVVRSFRDRQMRDRGQDRWDYESGYRERTRERELSSRSLSLIRTSSFASDYYREREPSVSAEEGEEKSEENYVATSERSLESQTPSESGSINWEMTNATESSTKRMVVSSTPALPPRSTADSSWTSGMFEDSDGHSGPINKTSDWKRKTVEEPEW</sequence>
<gene>
    <name evidence="2" type="ORF">PDE001_LOCUS8585</name>
</gene>
<keyword evidence="3" id="KW-1185">Reference proteome</keyword>
<dbReference type="AlphaFoldDB" id="A0AAV0V1W0"/>
<feature type="compositionally biased region" description="Basic and acidic residues" evidence="1">
    <location>
        <begin position="234"/>
        <end position="264"/>
    </location>
</feature>
<evidence type="ECO:0000313" key="3">
    <source>
        <dbReference type="Proteomes" id="UP001162029"/>
    </source>
</evidence>
<protein>
    <recommendedName>
        <fullName evidence="4">Btz domain-containing protein</fullName>
    </recommendedName>
</protein>
<feature type="region of interest" description="Disordered" evidence="1">
    <location>
        <begin position="1"/>
        <end position="198"/>
    </location>
</feature>
<feature type="compositionally biased region" description="Basic and acidic residues" evidence="1">
    <location>
        <begin position="372"/>
        <end position="384"/>
    </location>
</feature>
<reference evidence="2" key="1">
    <citation type="submission" date="2022-12" db="EMBL/GenBank/DDBJ databases">
        <authorList>
            <person name="Webb A."/>
        </authorList>
    </citation>
    <scope>NUCLEOTIDE SEQUENCE</scope>
    <source>
        <strain evidence="2">Pd1</strain>
    </source>
</reference>
<feature type="region of interest" description="Disordered" evidence="1">
    <location>
        <begin position="280"/>
        <end position="384"/>
    </location>
</feature>
<feature type="compositionally biased region" description="Polar residues" evidence="1">
    <location>
        <begin position="302"/>
        <end position="330"/>
    </location>
</feature>
<evidence type="ECO:0008006" key="4">
    <source>
        <dbReference type="Google" id="ProtNLM"/>
    </source>
</evidence>
<name>A0AAV0V1W0_9STRA</name>
<feature type="compositionally biased region" description="Low complexity" evidence="1">
    <location>
        <begin position="7"/>
        <end position="17"/>
    </location>
</feature>
<evidence type="ECO:0000256" key="1">
    <source>
        <dbReference type="SAM" id="MobiDB-lite"/>
    </source>
</evidence>
<feature type="region of interest" description="Disordered" evidence="1">
    <location>
        <begin position="211"/>
        <end position="268"/>
    </location>
</feature>
<dbReference type="Proteomes" id="UP001162029">
    <property type="component" value="Unassembled WGS sequence"/>
</dbReference>